<accession>A0A812ULJ9</accession>
<feature type="region of interest" description="Disordered" evidence="1">
    <location>
        <begin position="101"/>
        <end position="143"/>
    </location>
</feature>
<keyword evidence="2" id="KW-1133">Transmembrane helix</keyword>
<name>A0A812ULJ9_9DINO</name>
<keyword evidence="2" id="KW-0812">Transmembrane</keyword>
<keyword evidence="2" id="KW-0472">Membrane</keyword>
<feature type="transmembrane region" description="Helical" evidence="2">
    <location>
        <begin position="238"/>
        <end position="260"/>
    </location>
</feature>
<evidence type="ECO:0000256" key="1">
    <source>
        <dbReference type="SAM" id="MobiDB-lite"/>
    </source>
</evidence>
<evidence type="ECO:0000256" key="2">
    <source>
        <dbReference type="SAM" id="Phobius"/>
    </source>
</evidence>
<evidence type="ECO:0000313" key="3">
    <source>
        <dbReference type="EMBL" id="CAE7581959.1"/>
    </source>
</evidence>
<gene>
    <name evidence="3" type="ORF">SNAT2548_LOCUS33202</name>
</gene>
<dbReference type="EMBL" id="CAJNDS010002745">
    <property type="protein sequence ID" value="CAE7581959.1"/>
    <property type="molecule type" value="Genomic_DNA"/>
</dbReference>
<protein>
    <submittedName>
        <fullName evidence="3">Uncharacterized protein</fullName>
    </submittedName>
</protein>
<dbReference type="Proteomes" id="UP000604046">
    <property type="component" value="Unassembled WGS sequence"/>
</dbReference>
<evidence type="ECO:0000313" key="4">
    <source>
        <dbReference type="Proteomes" id="UP000604046"/>
    </source>
</evidence>
<dbReference type="AlphaFoldDB" id="A0A812ULJ9"/>
<comment type="caution">
    <text evidence="3">The sequence shown here is derived from an EMBL/GenBank/DDBJ whole genome shotgun (WGS) entry which is preliminary data.</text>
</comment>
<reference evidence="3" key="1">
    <citation type="submission" date="2021-02" db="EMBL/GenBank/DDBJ databases">
        <authorList>
            <person name="Dougan E. K."/>
            <person name="Rhodes N."/>
            <person name="Thang M."/>
            <person name="Chan C."/>
        </authorList>
    </citation>
    <scope>NUCLEOTIDE SEQUENCE</scope>
</reference>
<sequence length="283" mass="31325">MCEPKICENTSPSSVARHALVEEEEQDLPLSLSEGELFMEPGLRDIECRIRAVEQRCNFKVASQRRITAMLQLLVEDHARLMDMLPASQCASKKLRCSSLPVQPRAGTNSSAKSLRAEEGNRLLMDSQPPPPRPPRRSTTTFPMKVLPEGEPEVMGCKTSGSRGEALSVKEVLARQAAQAAQLSSHAFGDHLPLLLRAPDSPCGLCCFKLWRGLLALCGAAALWDSPRTERAQRCRHFLHVAATLVLAMFAIAIGLLRFVSLVPQEVEPLRDFTRDETRSNQF</sequence>
<organism evidence="3 4">
    <name type="scientific">Symbiodinium natans</name>
    <dbReference type="NCBI Taxonomy" id="878477"/>
    <lineage>
        <taxon>Eukaryota</taxon>
        <taxon>Sar</taxon>
        <taxon>Alveolata</taxon>
        <taxon>Dinophyceae</taxon>
        <taxon>Suessiales</taxon>
        <taxon>Symbiodiniaceae</taxon>
        <taxon>Symbiodinium</taxon>
    </lineage>
</organism>
<keyword evidence="4" id="KW-1185">Reference proteome</keyword>
<proteinExistence type="predicted"/>